<protein>
    <submittedName>
        <fullName evidence="1">Uncharacterized protein</fullName>
    </submittedName>
</protein>
<comment type="caution">
    <text evidence="1">The sequence shown here is derived from an EMBL/GenBank/DDBJ whole genome shotgun (WGS) entry which is preliminary data.</text>
</comment>
<sequence>MRQPLIMISVGHLDLLVSVELCCIKLVQQYNGGHINVNARDTMLT</sequence>
<reference evidence="2" key="1">
    <citation type="submission" date="2017-04" db="EMBL/GenBank/DDBJ databases">
        <title>Genome evolution of the luminous symbionts of deep sea anglerfish.</title>
        <authorList>
            <person name="Hendry T.A."/>
        </authorList>
    </citation>
    <scope>NUCLEOTIDE SEQUENCE [LARGE SCALE GENOMIC DNA]</scope>
</reference>
<dbReference type="EMBL" id="NBYY01000030">
    <property type="protein sequence ID" value="PCS21803.1"/>
    <property type="molecule type" value="Genomic_DNA"/>
</dbReference>
<proteinExistence type="predicted"/>
<name>A0A2A5T0W2_9GAMM</name>
<gene>
    <name evidence="1" type="ORF">BTN49_2624</name>
</gene>
<evidence type="ECO:0000313" key="2">
    <source>
        <dbReference type="Proteomes" id="UP000219020"/>
    </source>
</evidence>
<evidence type="ECO:0000313" key="1">
    <source>
        <dbReference type="EMBL" id="PCS21803.1"/>
    </source>
</evidence>
<dbReference type="AlphaFoldDB" id="A0A2A5T0W2"/>
<dbReference type="Proteomes" id="UP000219020">
    <property type="component" value="Unassembled WGS sequence"/>
</dbReference>
<keyword evidence="2" id="KW-1185">Reference proteome</keyword>
<organism evidence="1 2">
    <name type="scientific">Candidatus Enterovibrio escicola</name>
    <dbReference type="NCBI Taxonomy" id="1927127"/>
    <lineage>
        <taxon>Bacteria</taxon>
        <taxon>Pseudomonadati</taxon>
        <taxon>Pseudomonadota</taxon>
        <taxon>Gammaproteobacteria</taxon>
        <taxon>Vibrionales</taxon>
        <taxon>Vibrionaceae</taxon>
        <taxon>Enterovibrio</taxon>
    </lineage>
</organism>
<accession>A0A2A5T0W2</accession>